<reference evidence="1 2" key="1">
    <citation type="submission" date="2020-02" db="EMBL/GenBank/DDBJ databases">
        <title>Draft genome sequence of Haematococcus lacustris strain NIES-144.</title>
        <authorList>
            <person name="Morimoto D."/>
            <person name="Nakagawa S."/>
            <person name="Yoshida T."/>
            <person name="Sawayama S."/>
        </authorList>
    </citation>
    <scope>NUCLEOTIDE SEQUENCE [LARGE SCALE GENOMIC DNA]</scope>
    <source>
        <strain evidence="1 2">NIES-144</strain>
    </source>
</reference>
<protein>
    <submittedName>
        <fullName evidence="1">Uncharacterized protein</fullName>
    </submittedName>
</protein>
<evidence type="ECO:0000313" key="2">
    <source>
        <dbReference type="Proteomes" id="UP000485058"/>
    </source>
</evidence>
<evidence type="ECO:0000313" key="1">
    <source>
        <dbReference type="EMBL" id="GFH24216.1"/>
    </source>
</evidence>
<proteinExistence type="predicted"/>
<feature type="non-terminal residue" evidence="1">
    <location>
        <position position="1"/>
    </location>
</feature>
<gene>
    <name evidence="1" type="ORF">HaLaN_21964</name>
</gene>
<keyword evidence="2" id="KW-1185">Reference proteome</keyword>
<dbReference type="EMBL" id="BLLF01002475">
    <property type="protein sequence ID" value="GFH24216.1"/>
    <property type="molecule type" value="Genomic_DNA"/>
</dbReference>
<dbReference type="AlphaFoldDB" id="A0A699ZZE2"/>
<organism evidence="1 2">
    <name type="scientific">Haematococcus lacustris</name>
    <name type="common">Green alga</name>
    <name type="synonym">Haematococcus pluvialis</name>
    <dbReference type="NCBI Taxonomy" id="44745"/>
    <lineage>
        <taxon>Eukaryota</taxon>
        <taxon>Viridiplantae</taxon>
        <taxon>Chlorophyta</taxon>
        <taxon>core chlorophytes</taxon>
        <taxon>Chlorophyceae</taxon>
        <taxon>CS clade</taxon>
        <taxon>Chlamydomonadales</taxon>
        <taxon>Haematococcaceae</taxon>
        <taxon>Haematococcus</taxon>
    </lineage>
</organism>
<dbReference type="Proteomes" id="UP000485058">
    <property type="component" value="Unassembled WGS sequence"/>
</dbReference>
<accession>A0A699ZZE2</accession>
<comment type="caution">
    <text evidence="1">The sequence shown here is derived from an EMBL/GenBank/DDBJ whole genome shotgun (WGS) entry which is preliminary data.</text>
</comment>
<name>A0A699ZZE2_HAELA</name>
<sequence length="77" mass="8763">VLLGHVGRGGRSRRGPHEQNWHEFECSALSRHSTQHTAHWGRLSNGEILACNGWLPLPLSKMIGFMQTPVLQHDNKW</sequence>